<dbReference type="GO" id="GO:0046872">
    <property type="term" value="F:metal ion binding"/>
    <property type="evidence" value="ECO:0007669"/>
    <property type="project" value="UniProtKB-KW"/>
</dbReference>
<dbReference type="Proteomes" id="UP000007754">
    <property type="component" value="Chromosome 8"/>
</dbReference>
<keyword evidence="9" id="KW-0408">Iron</keyword>
<comment type="function">
    <text evidence="1">Has a glutathione-disulfide oxidoreductase activity in the presence of NADPH and glutathione reductase. Reduces low molecular weight disulfides and proteins.</text>
</comment>
<dbReference type="GO" id="GO:0005654">
    <property type="term" value="C:nucleoplasm"/>
    <property type="evidence" value="ECO:0007669"/>
    <property type="project" value="Ensembl"/>
</dbReference>
<dbReference type="PROSITE" id="PS51354">
    <property type="entry name" value="GLUTAREDOXIN_2"/>
    <property type="match status" value="1"/>
</dbReference>
<dbReference type="InParanoid" id="H0Z135"/>
<organism evidence="19 20">
    <name type="scientific">Taeniopygia guttata</name>
    <name type="common">Zebra finch</name>
    <name type="synonym">Poephila guttata</name>
    <dbReference type="NCBI Taxonomy" id="59729"/>
    <lineage>
        <taxon>Eukaryota</taxon>
        <taxon>Metazoa</taxon>
        <taxon>Chordata</taxon>
        <taxon>Craniata</taxon>
        <taxon>Vertebrata</taxon>
        <taxon>Euteleostomi</taxon>
        <taxon>Archelosauria</taxon>
        <taxon>Archosauria</taxon>
        <taxon>Dinosauria</taxon>
        <taxon>Saurischia</taxon>
        <taxon>Theropoda</taxon>
        <taxon>Coelurosauria</taxon>
        <taxon>Aves</taxon>
        <taxon>Neognathae</taxon>
        <taxon>Neoaves</taxon>
        <taxon>Telluraves</taxon>
        <taxon>Australaves</taxon>
        <taxon>Passeriformes</taxon>
        <taxon>Passeroidea</taxon>
        <taxon>Estrildidae</taxon>
        <taxon>Estrildinae</taxon>
        <taxon>Taeniopygia</taxon>
    </lineage>
</organism>
<gene>
    <name evidence="19" type="primary">GLRX2</name>
</gene>
<comment type="subunit">
    <text evidence="16">Monomer; active form. Homodimer; inactive form. The homodimer is probably linked by 1 2Fe-2S cluster.</text>
</comment>
<evidence type="ECO:0000256" key="17">
    <source>
        <dbReference type="ARBA" id="ARBA00039819"/>
    </source>
</evidence>
<dbReference type="Ensembl" id="ENSTGUT00000004318.2">
    <property type="protein sequence ID" value="ENSTGUP00000004273.2"/>
    <property type="gene ID" value="ENSTGUG00000004151.2"/>
</dbReference>
<dbReference type="CDD" id="cd03419">
    <property type="entry name" value="GRX_GRXh_1_2_like"/>
    <property type="match status" value="1"/>
</dbReference>
<evidence type="ECO:0000256" key="4">
    <source>
        <dbReference type="ARBA" id="ARBA00022448"/>
    </source>
</evidence>
<keyword evidence="6" id="KW-0479">Metal-binding</keyword>
<keyword evidence="7" id="KW-0809">Transit peptide</keyword>
<evidence type="ECO:0000256" key="12">
    <source>
        <dbReference type="ARBA" id="ARBA00023157"/>
    </source>
</evidence>
<evidence type="ECO:0000256" key="6">
    <source>
        <dbReference type="ARBA" id="ARBA00022723"/>
    </source>
</evidence>
<keyword evidence="5" id="KW-0001">2Fe-2S</keyword>
<dbReference type="Gene3D" id="3.40.30.10">
    <property type="entry name" value="Glutaredoxin"/>
    <property type="match status" value="1"/>
</dbReference>
<dbReference type="NCBIfam" id="TIGR02180">
    <property type="entry name" value="GRX_euk"/>
    <property type="match status" value="1"/>
</dbReference>
<dbReference type="GO" id="GO:0015035">
    <property type="term" value="F:protein-disulfide reductase activity"/>
    <property type="evidence" value="ECO:0007669"/>
    <property type="project" value="TreeGrafter"/>
</dbReference>
<evidence type="ECO:0000313" key="20">
    <source>
        <dbReference type="Proteomes" id="UP000007754"/>
    </source>
</evidence>
<evidence type="ECO:0000256" key="7">
    <source>
        <dbReference type="ARBA" id="ARBA00022946"/>
    </source>
</evidence>
<feature type="domain" description="Glutaredoxin" evidence="18">
    <location>
        <begin position="47"/>
        <end position="109"/>
    </location>
</feature>
<name>H0Z135_TAEGU</name>
<evidence type="ECO:0000256" key="2">
    <source>
        <dbReference type="ARBA" id="ARBA00004173"/>
    </source>
</evidence>
<evidence type="ECO:0000256" key="13">
    <source>
        <dbReference type="ARBA" id="ARBA00023206"/>
    </source>
</evidence>
<reference evidence="19" key="2">
    <citation type="submission" date="2025-08" db="UniProtKB">
        <authorList>
            <consortium name="Ensembl"/>
        </authorList>
    </citation>
    <scope>IDENTIFICATION</scope>
</reference>
<evidence type="ECO:0000256" key="3">
    <source>
        <dbReference type="ARBA" id="ARBA00007787"/>
    </source>
</evidence>
<evidence type="ECO:0000256" key="1">
    <source>
        <dbReference type="ARBA" id="ARBA00002549"/>
    </source>
</evidence>
<evidence type="ECO:0000256" key="8">
    <source>
        <dbReference type="ARBA" id="ARBA00022982"/>
    </source>
</evidence>
<evidence type="ECO:0000256" key="11">
    <source>
        <dbReference type="ARBA" id="ARBA00023128"/>
    </source>
</evidence>
<dbReference type="InterPro" id="IPR011899">
    <property type="entry name" value="Glutaredoxin_euk/vir"/>
</dbReference>
<evidence type="ECO:0000259" key="18">
    <source>
        <dbReference type="Pfam" id="PF00462"/>
    </source>
</evidence>
<comment type="subcellular location">
    <subcellularLocation>
        <location evidence="2">Mitochondrion</location>
    </subcellularLocation>
</comment>
<evidence type="ECO:0000256" key="10">
    <source>
        <dbReference type="ARBA" id="ARBA00023014"/>
    </source>
</evidence>
<dbReference type="GO" id="GO:0005739">
    <property type="term" value="C:mitochondrion"/>
    <property type="evidence" value="ECO:0007669"/>
    <property type="project" value="UniProtKB-SubCell"/>
</dbReference>
<dbReference type="GO" id="GO:0051537">
    <property type="term" value="F:2 iron, 2 sulfur cluster binding"/>
    <property type="evidence" value="ECO:0007669"/>
    <property type="project" value="UniProtKB-KW"/>
</dbReference>
<evidence type="ECO:0000313" key="19">
    <source>
        <dbReference type="Ensembl" id="ENSTGUP00000004273.2"/>
    </source>
</evidence>
<keyword evidence="13" id="KW-0318">Glutathionylation</keyword>
<dbReference type="InterPro" id="IPR002109">
    <property type="entry name" value="Glutaredoxin"/>
</dbReference>
<dbReference type="InterPro" id="IPR014025">
    <property type="entry name" value="Glutaredoxin_subgr"/>
</dbReference>
<evidence type="ECO:0000256" key="5">
    <source>
        <dbReference type="ARBA" id="ARBA00022714"/>
    </source>
</evidence>
<proteinExistence type="inferred from homology"/>
<keyword evidence="20" id="KW-1185">Reference proteome</keyword>
<evidence type="ECO:0000256" key="14">
    <source>
        <dbReference type="ARBA" id="ARBA00023284"/>
    </source>
</evidence>
<dbReference type="PANTHER" id="PTHR46679">
    <property type="match status" value="1"/>
</dbReference>
<dbReference type="STRING" id="59729.ENSTGUP00000004273"/>
<dbReference type="InterPro" id="IPR011767">
    <property type="entry name" value="GLR_AS"/>
</dbReference>
<keyword evidence="14" id="KW-0676">Redox-active center</keyword>
<evidence type="ECO:0000256" key="9">
    <source>
        <dbReference type="ARBA" id="ARBA00023004"/>
    </source>
</evidence>
<dbReference type="HOGENOM" id="CLU_026126_7_2_1"/>
<keyword evidence="4" id="KW-0813">Transport</keyword>
<keyword evidence="12" id="KW-1015">Disulfide bond</keyword>
<keyword evidence="10" id="KW-0411">Iron-sulfur</keyword>
<dbReference type="AlphaFoldDB" id="H0Z135"/>
<keyword evidence="11" id="KW-0496">Mitochondrion</keyword>
<reference evidence="19" key="3">
    <citation type="submission" date="2025-09" db="UniProtKB">
        <authorList>
            <consortium name="Ensembl"/>
        </authorList>
    </citation>
    <scope>IDENTIFICATION</scope>
</reference>
<evidence type="ECO:0000256" key="16">
    <source>
        <dbReference type="ARBA" id="ARBA00038558"/>
    </source>
</evidence>
<accession>H0Z135</accession>
<dbReference type="PANTHER" id="PTHR46679:SF1">
    <property type="entry name" value="GLUTAREDOXIN-2, MITOCHONDRIAL"/>
    <property type="match status" value="1"/>
</dbReference>
<dbReference type="SUPFAM" id="SSF52833">
    <property type="entry name" value="Thioredoxin-like"/>
    <property type="match status" value="1"/>
</dbReference>
<evidence type="ECO:0000256" key="15">
    <source>
        <dbReference type="ARBA" id="ARBA00037470"/>
    </source>
</evidence>
<dbReference type="FunFam" id="3.40.30.10:FF:000026">
    <property type="entry name" value="Glutaredoxin 2"/>
    <property type="match status" value="1"/>
</dbReference>
<keyword evidence="8" id="KW-0249">Electron transport</keyword>
<dbReference type="InterPro" id="IPR036249">
    <property type="entry name" value="Thioredoxin-like_sf"/>
</dbReference>
<protein>
    <recommendedName>
        <fullName evidence="17">Glutaredoxin-2, mitochondrial</fullName>
    </recommendedName>
</protein>
<sequence length="144" mass="15924">MALQGALRRLAAAWGGRSRMGNSQTASVGLSNAAVNQIQDIISHNCVVIFSKTTCPYCKMAKDLFKGLQVSYTAMELDENTNGRKFQDVLEQMTGSRTVPRVFINGTCVGGATDTQKLHEEEFQMKSEDHRHSMSCTRPQTMAF</sequence>
<dbReference type="OMA" id="DSTHAQF"/>
<comment type="function">
    <text evidence="15">Glutathione-dependent oxidoreductase that facilitates the maintenance of mitochondrial redox homeostasis upon induction of apoptosis by oxidative stress. Involved in response to hydrogen peroxide and regulation of apoptosis caused by oxidative stress. Acts as a very efficient catalyst of monothiol reactions because of its high affinity for protein glutathione-mixed disulfides. Can receive electrons not only from glutathione (GSH), but also from thioredoxin reductase supporting both monothiol and dithiol reactions. Efficiently catalyzes both glutathionylation and deglutathionylation of mitochondrial complex I, which in turn regulates the superoxide production by the complex. Overexpression decreases the susceptibility to apoptosis and prevents loss of cardiolipin and cytochrome c release.</text>
</comment>
<reference evidence="19 20" key="1">
    <citation type="journal article" date="2010" name="Nature">
        <title>The genome of a songbird.</title>
        <authorList>
            <person name="Warren W.C."/>
            <person name="Clayton D.F."/>
            <person name="Ellegren H."/>
            <person name="Arnold A.P."/>
            <person name="Hillier L.W."/>
            <person name="Kunstner A."/>
            <person name="Searle S."/>
            <person name="White S."/>
            <person name="Vilella A.J."/>
            <person name="Fairley S."/>
            <person name="Heger A."/>
            <person name="Kong L."/>
            <person name="Ponting C.P."/>
            <person name="Jarvis E.D."/>
            <person name="Mello C.V."/>
            <person name="Minx P."/>
            <person name="Lovell P."/>
            <person name="Velho T.A."/>
            <person name="Ferris M."/>
            <person name="Balakrishnan C.N."/>
            <person name="Sinha S."/>
            <person name="Blatti C."/>
            <person name="London S.E."/>
            <person name="Li Y."/>
            <person name="Lin Y.C."/>
            <person name="George J."/>
            <person name="Sweedler J."/>
            <person name="Southey B."/>
            <person name="Gunaratne P."/>
            <person name="Watson M."/>
            <person name="Nam K."/>
            <person name="Backstrom N."/>
            <person name="Smeds L."/>
            <person name="Nabholz B."/>
            <person name="Itoh Y."/>
            <person name="Whitney O."/>
            <person name="Pfenning A.R."/>
            <person name="Howard J."/>
            <person name="Volker M."/>
            <person name="Skinner B.M."/>
            <person name="Griffin D.K."/>
            <person name="Ye L."/>
            <person name="McLaren W.M."/>
            <person name="Flicek P."/>
            <person name="Quesada V."/>
            <person name="Velasco G."/>
            <person name="Lopez-Otin C."/>
            <person name="Puente X.S."/>
            <person name="Olender T."/>
            <person name="Lancet D."/>
            <person name="Smit A.F."/>
            <person name="Hubley R."/>
            <person name="Konkel M.K."/>
            <person name="Walker J.A."/>
            <person name="Batzer M.A."/>
            <person name="Gu W."/>
            <person name="Pollock D.D."/>
            <person name="Chen L."/>
            <person name="Cheng Z."/>
            <person name="Eichler E.E."/>
            <person name="Stapley J."/>
            <person name="Slate J."/>
            <person name="Ekblom R."/>
            <person name="Birkhead T."/>
            <person name="Burke T."/>
            <person name="Burt D."/>
            <person name="Scharff C."/>
            <person name="Adam I."/>
            <person name="Richard H."/>
            <person name="Sultan M."/>
            <person name="Soldatov A."/>
            <person name="Lehrach H."/>
            <person name="Edwards S.V."/>
            <person name="Yang S.P."/>
            <person name="Li X."/>
            <person name="Graves T."/>
            <person name="Fulton L."/>
            <person name="Nelson J."/>
            <person name="Chinwalla A."/>
            <person name="Hou S."/>
            <person name="Mardis E.R."/>
            <person name="Wilson R.K."/>
        </authorList>
    </citation>
    <scope>NUCLEOTIDE SEQUENCE [LARGE SCALE GENOMIC DNA]</scope>
</reference>
<dbReference type="PROSITE" id="PS00195">
    <property type="entry name" value="GLUTAREDOXIN_1"/>
    <property type="match status" value="1"/>
</dbReference>
<dbReference type="PRINTS" id="PR00160">
    <property type="entry name" value="GLUTAREDOXIN"/>
</dbReference>
<comment type="similarity">
    <text evidence="3">Belongs to the glutaredoxin family.</text>
</comment>
<dbReference type="Pfam" id="PF00462">
    <property type="entry name" value="Glutaredoxin"/>
    <property type="match status" value="1"/>
</dbReference>
<dbReference type="GeneTree" id="ENSGT00940000162420"/>